<proteinExistence type="predicted"/>
<dbReference type="Pfam" id="PF01527">
    <property type="entry name" value="HTH_Tnp_1"/>
    <property type="match status" value="1"/>
</dbReference>
<dbReference type="InterPro" id="IPR051839">
    <property type="entry name" value="RD_transcriptional_regulator"/>
</dbReference>
<protein>
    <submittedName>
        <fullName evidence="1">Transposase</fullName>
    </submittedName>
</protein>
<evidence type="ECO:0000313" key="2">
    <source>
        <dbReference type="Proteomes" id="UP000199608"/>
    </source>
</evidence>
<keyword evidence="2" id="KW-1185">Reference proteome</keyword>
<dbReference type="InterPro" id="IPR009057">
    <property type="entry name" value="Homeodomain-like_sf"/>
</dbReference>
<dbReference type="PANTHER" id="PTHR33215">
    <property type="entry name" value="PROTEIN DISTAL ANTENNA"/>
    <property type="match status" value="1"/>
</dbReference>
<dbReference type="PANTHER" id="PTHR33215:SF13">
    <property type="entry name" value="PROTEIN DISTAL ANTENNA"/>
    <property type="match status" value="1"/>
</dbReference>
<dbReference type="Gene3D" id="1.10.10.60">
    <property type="entry name" value="Homeodomain-like"/>
    <property type="match status" value="1"/>
</dbReference>
<evidence type="ECO:0000313" key="1">
    <source>
        <dbReference type="EMBL" id="SDU40603.1"/>
    </source>
</evidence>
<dbReference type="SUPFAM" id="SSF46689">
    <property type="entry name" value="Homeodomain-like"/>
    <property type="match status" value="1"/>
</dbReference>
<dbReference type="GO" id="GO:0006313">
    <property type="term" value="P:DNA transposition"/>
    <property type="evidence" value="ECO:0007669"/>
    <property type="project" value="InterPro"/>
</dbReference>
<accession>A0A1H2I922</accession>
<dbReference type="GO" id="GO:0004803">
    <property type="term" value="F:transposase activity"/>
    <property type="evidence" value="ECO:0007669"/>
    <property type="project" value="InterPro"/>
</dbReference>
<gene>
    <name evidence="1" type="ORF">SAMN04487931_1082</name>
</gene>
<dbReference type="InterPro" id="IPR002514">
    <property type="entry name" value="Transposase_8"/>
</dbReference>
<organism evidence="1 2">
    <name type="scientific">Desulfobacula phenolica</name>
    <dbReference type="NCBI Taxonomy" id="90732"/>
    <lineage>
        <taxon>Bacteria</taxon>
        <taxon>Pseudomonadati</taxon>
        <taxon>Thermodesulfobacteriota</taxon>
        <taxon>Desulfobacteria</taxon>
        <taxon>Desulfobacterales</taxon>
        <taxon>Desulfobacteraceae</taxon>
        <taxon>Desulfobacula</taxon>
    </lineage>
</organism>
<dbReference type="EMBL" id="FNLL01000008">
    <property type="protein sequence ID" value="SDU40603.1"/>
    <property type="molecule type" value="Genomic_DNA"/>
</dbReference>
<name>A0A1H2I922_9BACT</name>
<dbReference type="Proteomes" id="UP000199608">
    <property type="component" value="Unassembled WGS sequence"/>
</dbReference>
<sequence length="102" mass="11884">MNSNPRRKFDQEFKRNAVLLCAEPGRSVVEVAENLGIGKDLLYRWRREYHSANGQYVFPGNGVEALTPDQKQIRELKKKLRDTEMERDILKKAMAIFSRTSK</sequence>
<reference evidence="2" key="1">
    <citation type="submission" date="2016-10" db="EMBL/GenBank/DDBJ databases">
        <authorList>
            <person name="Varghese N."/>
            <person name="Submissions S."/>
        </authorList>
    </citation>
    <scope>NUCLEOTIDE SEQUENCE [LARGE SCALE GENOMIC DNA]</scope>
    <source>
        <strain evidence="2">DSM 3384</strain>
    </source>
</reference>
<dbReference type="GO" id="GO:0003677">
    <property type="term" value="F:DNA binding"/>
    <property type="evidence" value="ECO:0007669"/>
    <property type="project" value="InterPro"/>
</dbReference>
<dbReference type="AlphaFoldDB" id="A0A1H2I922"/>